<dbReference type="EMBL" id="GEDG01020364">
    <property type="protein sequence ID" value="JAP19187.1"/>
    <property type="molecule type" value="Transcribed_RNA"/>
</dbReference>
<name>A0A0V0HGB7_SOLCH</name>
<dbReference type="AlphaFoldDB" id="A0A0V0HGB7"/>
<sequence>LGVDGDKKYYGRIFRNPASSDILLWSVGLGHQDGVAGFLLTSVAVHKKKQEKGRNKEGRGILYLVTGGGERSGQQLAVQESSG</sequence>
<proteinExistence type="predicted"/>
<reference evidence="1" key="1">
    <citation type="submission" date="2015-12" db="EMBL/GenBank/DDBJ databases">
        <title>Gene expression during late stages of embryo sac development: a critical building block for successful pollen-pistil interactions.</title>
        <authorList>
            <person name="Liu Y."/>
            <person name="Joly V."/>
            <person name="Sabar M."/>
            <person name="Matton D.P."/>
        </authorList>
    </citation>
    <scope>NUCLEOTIDE SEQUENCE</scope>
</reference>
<organism evidence="1">
    <name type="scientific">Solanum chacoense</name>
    <name type="common">Chaco potato</name>
    <dbReference type="NCBI Taxonomy" id="4108"/>
    <lineage>
        <taxon>Eukaryota</taxon>
        <taxon>Viridiplantae</taxon>
        <taxon>Streptophyta</taxon>
        <taxon>Embryophyta</taxon>
        <taxon>Tracheophyta</taxon>
        <taxon>Spermatophyta</taxon>
        <taxon>Magnoliopsida</taxon>
        <taxon>eudicotyledons</taxon>
        <taxon>Gunneridae</taxon>
        <taxon>Pentapetalae</taxon>
        <taxon>asterids</taxon>
        <taxon>lamiids</taxon>
        <taxon>Solanales</taxon>
        <taxon>Solanaceae</taxon>
        <taxon>Solanoideae</taxon>
        <taxon>Solaneae</taxon>
        <taxon>Solanum</taxon>
    </lineage>
</organism>
<accession>A0A0V0HGB7</accession>
<protein>
    <submittedName>
        <fullName evidence="1">Putative ovule protein</fullName>
    </submittedName>
</protein>
<feature type="non-terminal residue" evidence="1">
    <location>
        <position position="1"/>
    </location>
</feature>
<evidence type="ECO:0000313" key="1">
    <source>
        <dbReference type="EMBL" id="JAP19187.1"/>
    </source>
</evidence>